<sequence length="1028" mass="113977">MKKPRAPPCFTISQTPLTLSLTHSLTAHTAPHRYDTSEKFRNHTLPLSFFSGIGVWDCVFRGRQCLSRVLGLLALHFYSPLRSRFDIKRPHRHSLLLLQARRHSVSLHFSILLHSPLLRCAAEEQAVAFSQLHYSFWTTKRWYVVFKAAAQTDYPADARLKPEKTSWSYADFHHEITNNEEDNSLKPYGNQQKQATYRRASEEDELVKYMSNLPGYLEKGEKIPENVLNVGVLDWASLQQWQYSHKQHVPLSSRSSTSTSNTSSSVSTEGLSGNSSKGISCSPSRQKIFRQSQSLQSHFRASPMQDYTVAVKSSEGSFGNCQNLRAGRSNIDTHSKYAQVGDHLSQNHPTSIPKGCDKRQLNPHINKESILLNDRNHGMYEAASWTKLEMSTQDGGSEKNVENFRQPNIDTEEQVMLGKNKPIVLILPRDIPQNNHCEVPDMRTSLGQRLGSPTRTRFSRNPKEPPCRYPNSDISYSCPLPDEISGSHSQPKRSGSSSIDPEGIKTPASTLSAPVLVRTGTSPCRSRKAEEKKHNICASSSANGSFKGLDQKVTTAKSRSSSPFRRFSFSIGFTGKGSGCKEVAHVPHQSSIAALKSSSENVRGYASSKNSGNDKPDDAGKSRSSSPLRRLLDPLLKPKTANCHNSMESSKKDSVLTNKSCRSGNGKFSREKELDMDQRVGCTTINTVDLSKNKKYVPSTFQALLSIAVKNGQPLLTFAVDNNSNILAATVKNLVVSKKDECNRIYTLFTIREGKKKNGSWMNQASKSKGPDYIHHVVAQMKVSDPHHYDSTSQNCVDSSTTKEFVLFSVKLKQGDAQVTDYEPNDELAAVVVKSPKPVNFNNYAHQSSCQNDSQDLHVTVVLPTGVHSLPSNGGPSSLIERWRTGGSCDCGGWDLACKLKILANESQACRKSRISKACFPHQFELFLQGNDQDQENQLAFSFSPFKPGVYSVAFDSSFSLLQAFSICVALVDGLISCELSGSRNCIEGKNPRETLLVQTDELKAFGKFEDIPTSYVAYPPLSPVGRV</sequence>
<dbReference type="OrthoDB" id="1898655at2759"/>
<reference evidence="2" key="1">
    <citation type="submission" date="2018-05" db="EMBL/GenBank/DDBJ databases">
        <title>Draft genome of Mucuna pruriens seed.</title>
        <authorList>
            <person name="Nnadi N.E."/>
            <person name="Vos R."/>
            <person name="Hasami M.H."/>
            <person name="Devisetty U.K."/>
            <person name="Aguiy J.C."/>
        </authorList>
    </citation>
    <scope>NUCLEOTIDE SEQUENCE [LARGE SCALE GENOMIC DNA]</scope>
    <source>
        <strain evidence="2">JCA_2017</strain>
    </source>
</reference>
<dbReference type="Proteomes" id="UP000257109">
    <property type="component" value="Unassembled WGS sequence"/>
</dbReference>
<feature type="compositionally biased region" description="Polar residues" evidence="1">
    <location>
        <begin position="595"/>
        <end position="611"/>
    </location>
</feature>
<feature type="region of interest" description="Disordered" evidence="1">
    <location>
        <begin position="248"/>
        <end position="285"/>
    </location>
</feature>
<feature type="region of interest" description="Disordered" evidence="1">
    <location>
        <begin position="595"/>
        <end position="662"/>
    </location>
</feature>
<evidence type="ECO:0000256" key="1">
    <source>
        <dbReference type="SAM" id="MobiDB-lite"/>
    </source>
</evidence>
<feature type="compositionally biased region" description="Basic and acidic residues" evidence="1">
    <location>
        <begin position="612"/>
        <end position="621"/>
    </location>
</feature>
<dbReference type="EMBL" id="QJKJ01000851">
    <property type="protein sequence ID" value="RDY10384.1"/>
    <property type="molecule type" value="Genomic_DNA"/>
</dbReference>
<protein>
    <recommendedName>
        <fullName evidence="4">DUF3527 domain-containing protein</fullName>
    </recommendedName>
</protein>
<evidence type="ECO:0000313" key="3">
    <source>
        <dbReference type="Proteomes" id="UP000257109"/>
    </source>
</evidence>
<accession>A0A371I612</accession>
<feature type="non-terminal residue" evidence="2">
    <location>
        <position position="1"/>
    </location>
</feature>
<dbReference type="PANTHER" id="PTHR31390">
    <property type="entry name" value="EXPRESSED PROTEIN"/>
    <property type="match status" value="1"/>
</dbReference>
<evidence type="ECO:0008006" key="4">
    <source>
        <dbReference type="Google" id="ProtNLM"/>
    </source>
</evidence>
<feature type="region of interest" description="Disordered" evidence="1">
    <location>
        <begin position="433"/>
        <end position="561"/>
    </location>
</feature>
<comment type="caution">
    <text evidence="2">The sequence shown here is derived from an EMBL/GenBank/DDBJ whole genome shotgun (WGS) entry which is preliminary data.</text>
</comment>
<feature type="region of interest" description="Disordered" evidence="1">
    <location>
        <begin position="180"/>
        <end position="201"/>
    </location>
</feature>
<dbReference type="STRING" id="157652.A0A371I612"/>
<dbReference type="PANTHER" id="PTHR31390:SF4">
    <property type="entry name" value="DUF3527 DOMAIN-CONTAINING PROTEIN"/>
    <property type="match status" value="1"/>
</dbReference>
<feature type="compositionally biased region" description="Low complexity" evidence="1">
    <location>
        <begin position="622"/>
        <end position="639"/>
    </location>
</feature>
<dbReference type="InterPro" id="IPR021916">
    <property type="entry name" value="DUF3527"/>
</dbReference>
<keyword evidence="3" id="KW-1185">Reference proteome</keyword>
<organism evidence="2 3">
    <name type="scientific">Mucuna pruriens</name>
    <name type="common">Velvet bean</name>
    <name type="synonym">Dolichos pruriens</name>
    <dbReference type="NCBI Taxonomy" id="157652"/>
    <lineage>
        <taxon>Eukaryota</taxon>
        <taxon>Viridiplantae</taxon>
        <taxon>Streptophyta</taxon>
        <taxon>Embryophyta</taxon>
        <taxon>Tracheophyta</taxon>
        <taxon>Spermatophyta</taxon>
        <taxon>Magnoliopsida</taxon>
        <taxon>eudicotyledons</taxon>
        <taxon>Gunneridae</taxon>
        <taxon>Pentapetalae</taxon>
        <taxon>rosids</taxon>
        <taxon>fabids</taxon>
        <taxon>Fabales</taxon>
        <taxon>Fabaceae</taxon>
        <taxon>Papilionoideae</taxon>
        <taxon>50 kb inversion clade</taxon>
        <taxon>NPAAA clade</taxon>
        <taxon>indigoferoid/millettioid clade</taxon>
        <taxon>Phaseoleae</taxon>
        <taxon>Mucuna</taxon>
    </lineage>
</organism>
<name>A0A371I612_MUCPR</name>
<dbReference type="Pfam" id="PF12043">
    <property type="entry name" value="DUF3527"/>
    <property type="match status" value="2"/>
</dbReference>
<dbReference type="AlphaFoldDB" id="A0A371I612"/>
<feature type="compositionally biased region" description="Low complexity" evidence="1">
    <location>
        <begin position="251"/>
        <end position="276"/>
    </location>
</feature>
<feature type="compositionally biased region" description="Polar residues" evidence="1">
    <location>
        <begin position="486"/>
        <end position="499"/>
    </location>
</feature>
<gene>
    <name evidence="2" type="ORF">CR513_05099</name>
</gene>
<proteinExistence type="predicted"/>
<feature type="compositionally biased region" description="Polar residues" evidence="1">
    <location>
        <begin position="445"/>
        <end position="456"/>
    </location>
</feature>
<evidence type="ECO:0000313" key="2">
    <source>
        <dbReference type="EMBL" id="RDY10384.1"/>
    </source>
</evidence>